<dbReference type="GO" id="GO:0016846">
    <property type="term" value="F:carbon-sulfur lyase activity"/>
    <property type="evidence" value="ECO:0007669"/>
    <property type="project" value="InterPro"/>
</dbReference>
<evidence type="ECO:0000256" key="4">
    <source>
        <dbReference type="ARBA" id="ARBA00023239"/>
    </source>
</evidence>
<accession>A0AAW2YJU8</accession>
<dbReference type="SUPFAM" id="SSF51316">
    <property type="entry name" value="Mss4-like"/>
    <property type="match status" value="1"/>
</dbReference>
<dbReference type="EMBL" id="JAOPGA020000158">
    <property type="protein sequence ID" value="KAL0477280.1"/>
    <property type="molecule type" value="Genomic_DNA"/>
</dbReference>
<evidence type="ECO:0000259" key="5">
    <source>
        <dbReference type="PROSITE" id="PS51891"/>
    </source>
</evidence>
<dbReference type="AlphaFoldDB" id="A0AAW2YJU8"/>
<comment type="caution">
    <text evidence="6">The sequence shown here is derived from an EMBL/GenBank/DDBJ whole genome shotgun (WGS) entry which is preliminary data.</text>
</comment>
<sequence>MDWREQQPYARKQGESFDVKYTGSCYCGAVKFKASSDPVDAKFCHCTGCQSLHGAPMQWAAIFHKKDILFDEDALDNINFYDSENKQNVRHLPCKISCKQCRSPIADEGRNMMLMFPVAFKIDRRNIPHAFKPTCHIFYGQRVADIKDGMPKFEGHKDHSNKIEE</sequence>
<keyword evidence="7" id="KW-1185">Reference proteome</keyword>
<evidence type="ECO:0000256" key="1">
    <source>
        <dbReference type="ARBA" id="ARBA00005495"/>
    </source>
</evidence>
<dbReference type="Proteomes" id="UP001431209">
    <property type="component" value="Unassembled WGS sequence"/>
</dbReference>
<proteinExistence type="inferred from homology"/>
<dbReference type="PANTHER" id="PTHR33337">
    <property type="entry name" value="GFA DOMAIN-CONTAINING PROTEIN"/>
    <property type="match status" value="1"/>
</dbReference>
<evidence type="ECO:0000256" key="3">
    <source>
        <dbReference type="ARBA" id="ARBA00022833"/>
    </source>
</evidence>
<keyword evidence="3" id="KW-0862">Zinc</keyword>
<name>A0AAW2YJU8_9EUKA</name>
<dbReference type="PANTHER" id="PTHR33337:SF40">
    <property type="entry name" value="CENP-V_GFA DOMAIN-CONTAINING PROTEIN-RELATED"/>
    <property type="match status" value="1"/>
</dbReference>
<protein>
    <submittedName>
        <fullName evidence="6">YdiJ</fullName>
    </submittedName>
</protein>
<organism evidence="6 7">
    <name type="scientific">Acrasis kona</name>
    <dbReference type="NCBI Taxonomy" id="1008807"/>
    <lineage>
        <taxon>Eukaryota</taxon>
        <taxon>Discoba</taxon>
        <taxon>Heterolobosea</taxon>
        <taxon>Tetramitia</taxon>
        <taxon>Eutetramitia</taxon>
        <taxon>Acrasidae</taxon>
        <taxon>Acrasis</taxon>
    </lineage>
</organism>
<gene>
    <name evidence="6" type="ORF">AKO1_005497</name>
</gene>
<dbReference type="Pfam" id="PF04828">
    <property type="entry name" value="GFA"/>
    <property type="match status" value="1"/>
</dbReference>
<evidence type="ECO:0000256" key="2">
    <source>
        <dbReference type="ARBA" id="ARBA00022723"/>
    </source>
</evidence>
<keyword evidence="4" id="KW-0456">Lyase</keyword>
<dbReference type="InterPro" id="IPR011057">
    <property type="entry name" value="Mss4-like_sf"/>
</dbReference>
<dbReference type="GO" id="GO:0046872">
    <property type="term" value="F:metal ion binding"/>
    <property type="evidence" value="ECO:0007669"/>
    <property type="project" value="UniProtKB-KW"/>
</dbReference>
<evidence type="ECO:0000313" key="6">
    <source>
        <dbReference type="EMBL" id="KAL0477280.1"/>
    </source>
</evidence>
<keyword evidence="2" id="KW-0479">Metal-binding</keyword>
<evidence type="ECO:0000313" key="7">
    <source>
        <dbReference type="Proteomes" id="UP001431209"/>
    </source>
</evidence>
<reference evidence="6 7" key="1">
    <citation type="submission" date="2024-03" db="EMBL/GenBank/DDBJ databases">
        <title>The Acrasis kona genome and developmental transcriptomes reveal deep origins of eukaryotic multicellular pathways.</title>
        <authorList>
            <person name="Sheikh S."/>
            <person name="Fu C.-J."/>
            <person name="Brown M.W."/>
            <person name="Baldauf S.L."/>
        </authorList>
    </citation>
    <scope>NUCLEOTIDE SEQUENCE [LARGE SCALE GENOMIC DNA]</scope>
    <source>
        <strain evidence="6 7">ATCC MYA-3509</strain>
    </source>
</reference>
<dbReference type="InterPro" id="IPR006913">
    <property type="entry name" value="CENP-V/GFA"/>
</dbReference>
<dbReference type="PROSITE" id="PS51891">
    <property type="entry name" value="CENP_V_GFA"/>
    <property type="match status" value="1"/>
</dbReference>
<comment type="similarity">
    <text evidence="1">Belongs to the Gfa family.</text>
</comment>
<feature type="domain" description="CENP-V/GFA" evidence="5">
    <location>
        <begin position="21"/>
        <end position="154"/>
    </location>
</feature>
<dbReference type="Gene3D" id="3.90.1590.10">
    <property type="entry name" value="glutathione-dependent formaldehyde- activating enzyme (gfa)"/>
    <property type="match status" value="1"/>
</dbReference>